<dbReference type="EMBL" id="ML003122">
    <property type="protein sequence ID" value="RKP34650.1"/>
    <property type="molecule type" value="Genomic_DNA"/>
</dbReference>
<gene>
    <name evidence="3" type="ORF">BJ085DRAFT_34577</name>
</gene>
<feature type="compositionally biased region" description="Polar residues" evidence="1">
    <location>
        <begin position="64"/>
        <end position="78"/>
    </location>
</feature>
<organism evidence="3 4">
    <name type="scientific">Dimargaris cristalligena</name>
    <dbReference type="NCBI Taxonomy" id="215637"/>
    <lineage>
        <taxon>Eukaryota</taxon>
        <taxon>Fungi</taxon>
        <taxon>Fungi incertae sedis</taxon>
        <taxon>Zoopagomycota</taxon>
        <taxon>Kickxellomycotina</taxon>
        <taxon>Dimargaritomycetes</taxon>
        <taxon>Dimargaritales</taxon>
        <taxon>Dimargaritaceae</taxon>
        <taxon>Dimargaris</taxon>
    </lineage>
</organism>
<feature type="transmembrane region" description="Helical" evidence="2">
    <location>
        <begin position="12"/>
        <end position="34"/>
    </location>
</feature>
<keyword evidence="2" id="KW-0812">Transmembrane</keyword>
<keyword evidence="4" id="KW-1185">Reference proteome</keyword>
<keyword evidence="2" id="KW-1133">Transmembrane helix</keyword>
<dbReference type="AlphaFoldDB" id="A0A4P9ZQH2"/>
<name>A0A4P9ZQH2_9FUNG</name>
<feature type="region of interest" description="Disordered" evidence="1">
    <location>
        <begin position="47"/>
        <end position="86"/>
    </location>
</feature>
<sequence length="130" mass="14812">MSLPRFLSTSGTIPRIALGVIIAGVIPAGIWLGARLDFKEPEAIVIDMTQRGNNSSNSPKPPTSEHSQSEASNLDNPTPTRPKITRRDYLFTRYNLLEQRETLLHERKEKMTKIAEVELEMKLKERRNKQ</sequence>
<evidence type="ECO:0000256" key="1">
    <source>
        <dbReference type="SAM" id="MobiDB-lite"/>
    </source>
</evidence>
<keyword evidence="2" id="KW-0472">Membrane</keyword>
<dbReference type="Proteomes" id="UP000268162">
    <property type="component" value="Unassembled WGS sequence"/>
</dbReference>
<proteinExistence type="predicted"/>
<evidence type="ECO:0000256" key="2">
    <source>
        <dbReference type="SAM" id="Phobius"/>
    </source>
</evidence>
<reference evidence="4" key="1">
    <citation type="journal article" date="2018" name="Nat. Microbiol.">
        <title>Leveraging single-cell genomics to expand the fungal tree of life.</title>
        <authorList>
            <person name="Ahrendt S.R."/>
            <person name="Quandt C.A."/>
            <person name="Ciobanu D."/>
            <person name="Clum A."/>
            <person name="Salamov A."/>
            <person name="Andreopoulos B."/>
            <person name="Cheng J.F."/>
            <person name="Woyke T."/>
            <person name="Pelin A."/>
            <person name="Henrissat B."/>
            <person name="Reynolds N.K."/>
            <person name="Benny G.L."/>
            <person name="Smith M.E."/>
            <person name="James T.Y."/>
            <person name="Grigoriev I.V."/>
        </authorList>
    </citation>
    <scope>NUCLEOTIDE SEQUENCE [LARGE SCALE GENOMIC DNA]</scope>
    <source>
        <strain evidence="4">RSA 468</strain>
    </source>
</reference>
<evidence type="ECO:0000313" key="3">
    <source>
        <dbReference type="EMBL" id="RKP34650.1"/>
    </source>
</evidence>
<evidence type="ECO:0000313" key="4">
    <source>
        <dbReference type="Proteomes" id="UP000268162"/>
    </source>
</evidence>
<accession>A0A4P9ZQH2</accession>
<protein>
    <submittedName>
        <fullName evidence="3">Uncharacterized protein</fullName>
    </submittedName>
</protein>